<evidence type="ECO:0000313" key="3">
    <source>
        <dbReference type="Proteomes" id="UP000199400"/>
    </source>
</evidence>
<evidence type="ECO:0000256" key="1">
    <source>
        <dbReference type="SAM" id="Phobius"/>
    </source>
</evidence>
<keyword evidence="1" id="KW-1133">Transmembrane helix</keyword>
<accession>A0A1I1Y9A8</accession>
<sequence length="83" mass="8907">MAEIPAKKSFVPTFLAYVAIAMGTFAFMQAGMKGHRVGWEQMMLYTAPAVVCALLAIALRRDKNTYLGVVFALLAIVGLVLGA</sequence>
<name>A0A1I1Y9A8_9BACT</name>
<evidence type="ECO:0000313" key="2">
    <source>
        <dbReference type="EMBL" id="SFE16156.1"/>
    </source>
</evidence>
<keyword evidence="1" id="KW-0812">Transmembrane</keyword>
<proteinExistence type="predicted"/>
<dbReference type="RefSeq" id="WP_143140579.1">
    <property type="nucleotide sequence ID" value="NZ_FOMX01000009.1"/>
</dbReference>
<feature type="transmembrane region" description="Helical" evidence="1">
    <location>
        <begin position="42"/>
        <end position="59"/>
    </location>
</feature>
<dbReference type="AlphaFoldDB" id="A0A1I1Y9A8"/>
<keyword evidence="1" id="KW-0472">Membrane</keyword>
<organism evidence="2 3">
    <name type="scientific">Nannocystis exedens</name>
    <dbReference type="NCBI Taxonomy" id="54"/>
    <lineage>
        <taxon>Bacteria</taxon>
        <taxon>Pseudomonadati</taxon>
        <taxon>Myxococcota</taxon>
        <taxon>Polyangia</taxon>
        <taxon>Nannocystales</taxon>
        <taxon>Nannocystaceae</taxon>
        <taxon>Nannocystis</taxon>
    </lineage>
</organism>
<feature type="transmembrane region" description="Helical" evidence="1">
    <location>
        <begin position="12"/>
        <end position="30"/>
    </location>
</feature>
<protein>
    <submittedName>
        <fullName evidence="2">Uncharacterized protein</fullName>
    </submittedName>
</protein>
<reference evidence="3" key="1">
    <citation type="submission" date="2016-10" db="EMBL/GenBank/DDBJ databases">
        <authorList>
            <person name="Varghese N."/>
            <person name="Submissions S."/>
        </authorList>
    </citation>
    <scope>NUCLEOTIDE SEQUENCE [LARGE SCALE GENOMIC DNA]</scope>
    <source>
        <strain evidence="3">ATCC 25963</strain>
    </source>
</reference>
<gene>
    <name evidence="2" type="ORF">SAMN02745121_03256</name>
</gene>
<dbReference type="Proteomes" id="UP000199400">
    <property type="component" value="Unassembled WGS sequence"/>
</dbReference>
<keyword evidence="3" id="KW-1185">Reference proteome</keyword>
<dbReference type="EMBL" id="FOMX01000009">
    <property type="protein sequence ID" value="SFE16156.1"/>
    <property type="molecule type" value="Genomic_DNA"/>
</dbReference>
<feature type="transmembrane region" description="Helical" evidence="1">
    <location>
        <begin position="65"/>
        <end position="82"/>
    </location>
</feature>